<dbReference type="Pfam" id="PF13302">
    <property type="entry name" value="Acetyltransf_3"/>
    <property type="match status" value="1"/>
</dbReference>
<dbReference type="GO" id="GO:0016747">
    <property type="term" value="F:acyltransferase activity, transferring groups other than amino-acyl groups"/>
    <property type="evidence" value="ECO:0007669"/>
    <property type="project" value="InterPro"/>
</dbReference>
<dbReference type="PANTHER" id="PTHR43415:SF3">
    <property type="entry name" value="GNAT-FAMILY ACETYLTRANSFERASE"/>
    <property type="match status" value="1"/>
</dbReference>
<proteinExistence type="predicted"/>
<dbReference type="InterPro" id="IPR000182">
    <property type="entry name" value="GNAT_dom"/>
</dbReference>
<reference evidence="2" key="1">
    <citation type="journal article" date="2018" name="Genome Biol.">
        <title>SKESA: strategic k-mer extension for scrupulous assemblies.</title>
        <authorList>
            <person name="Souvorov A."/>
            <person name="Agarwala R."/>
            <person name="Lipman D.J."/>
        </authorList>
    </citation>
    <scope>NUCLEOTIDE SEQUENCE</scope>
    <source>
        <strain evidence="2">AZ00058701</strain>
    </source>
</reference>
<accession>A0AAN5T1W2</accession>
<dbReference type="AlphaFoldDB" id="A0AAN5T1W2"/>
<evidence type="ECO:0000313" key="3">
    <source>
        <dbReference type="Proteomes" id="UP000866496"/>
    </source>
</evidence>
<dbReference type="SUPFAM" id="SSF55729">
    <property type="entry name" value="Acyl-CoA N-acyltransferases (Nat)"/>
    <property type="match status" value="1"/>
</dbReference>
<name>A0AAN5T1W2_LEGPN</name>
<feature type="domain" description="N-acetyltransferase" evidence="1">
    <location>
        <begin position="8"/>
        <end position="154"/>
    </location>
</feature>
<dbReference type="InterPro" id="IPR016181">
    <property type="entry name" value="Acyl_CoA_acyltransferase"/>
</dbReference>
<gene>
    <name evidence="2" type="ORF">JBJ86_09585</name>
</gene>
<dbReference type="EMBL" id="DACWHX010000010">
    <property type="protein sequence ID" value="HAU1880493.1"/>
    <property type="molecule type" value="Genomic_DNA"/>
</dbReference>
<evidence type="ECO:0000313" key="2">
    <source>
        <dbReference type="EMBL" id="HAU1880493.1"/>
    </source>
</evidence>
<comment type="caution">
    <text evidence="2">The sequence shown here is derived from an EMBL/GenBank/DDBJ whole genome shotgun (WGS) entry which is preliminary data.</text>
</comment>
<organism evidence="2 3">
    <name type="scientific">Legionella pneumophila</name>
    <dbReference type="NCBI Taxonomy" id="446"/>
    <lineage>
        <taxon>Bacteria</taxon>
        <taxon>Pseudomonadati</taxon>
        <taxon>Pseudomonadota</taxon>
        <taxon>Gammaproteobacteria</taxon>
        <taxon>Legionellales</taxon>
        <taxon>Legionellaceae</taxon>
        <taxon>Legionella</taxon>
    </lineage>
</organism>
<protein>
    <submittedName>
        <fullName evidence="2">GNAT family N-acetyltransferase</fullName>
    </submittedName>
</protein>
<sequence length="154" mass="17680">MEQLIMEITLRSATINDASNLFEWRNALETRRYSSNPNPIEMADHLRWLQHSLVLPNRRLLIAEYQNNPIGVLRFDIDVLLEQAEVSIYLVPGLAGKGWGTKILESGTEWIKNNLPQVKNLVAKILADNIRSQRAFEKSGFNPTAYIYEKSIQN</sequence>
<dbReference type="PROSITE" id="PS51186">
    <property type="entry name" value="GNAT"/>
    <property type="match status" value="1"/>
</dbReference>
<dbReference type="PANTHER" id="PTHR43415">
    <property type="entry name" value="SPERMIDINE N(1)-ACETYLTRANSFERASE"/>
    <property type="match status" value="1"/>
</dbReference>
<dbReference type="Proteomes" id="UP000866496">
    <property type="component" value="Unassembled WGS sequence"/>
</dbReference>
<evidence type="ECO:0000259" key="1">
    <source>
        <dbReference type="PROSITE" id="PS51186"/>
    </source>
</evidence>
<reference evidence="2" key="2">
    <citation type="submission" date="2019-10" db="EMBL/GenBank/DDBJ databases">
        <authorList>
            <consortium name="NCBI Pathogen Detection Project"/>
        </authorList>
    </citation>
    <scope>NUCLEOTIDE SEQUENCE</scope>
    <source>
        <strain evidence="2">AZ00058701</strain>
    </source>
</reference>
<dbReference type="Gene3D" id="3.40.630.30">
    <property type="match status" value="1"/>
</dbReference>